<dbReference type="EMBL" id="JAIGNQ010000001">
    <property type="protein sequence ID" value="MBX7487810.1"/>
    <property type="molecule type" value="Genomic_DNA"/>
</dbReference>
<reference evidence="1 2" key="1">
    <citation type="submission" date="2021-08" db="EMBL/GenBank/DDBJ databases">
        <title>Comparative Genomics Analysis of the Genus Qipengyuania Reveals Extensive Genetic Diversity and Metabolic Versatility, Including the Description of Fifteen Novel Species.</title>
        <authorList>
            <person name="Liu Y."/>
        </authorList>
    </citation>
    <scope>NUCLEOTIDE SEQUENCE [LARGE SCALE GENOMIC DNA]</scope>
    <source>
        <strain evidence="1 2">GH25</strain>
    </source>
</reference>
<keyword evidence="2" id="KW-1185">Reference proteome</keyword>
<protein>
    <submittedName>
        <fullName evidence="1">Uncharacterized protein</fullName>
    </submittedName>
</protein>
<sequence>MHRDDGKAEIGARTARVDQKPGTNHQIEYCQCKQDRAQDDMHEDLPVSSFFTM</sequence>
<evidence type="ECO:0000313" key="2">
    <source>
        <dbReference type="Proteomes" id="UP000776651"/>
    </source>
</evidence>
<gene>
    <name evidence="1" type="ORF">K3177_04720</name>
</gene>
<evidence type="ECO:0000313" key="1">
    <source>
        <dbReference type="EMBL" id="MBX7487810.1"/>
    </source>
</evidence>
<dbReference type="RefSeq" id="WP_221597295.1">
    <property type="nucleotide sequence ID" value="NZ_JAIGNQ010000001.1"/>
</dbReference>
<accession>A0ABS7JCQ7</accession>
<dbReference type="Proteomes" id="UP000776651">
    <property type="component" value="Unassembled WGS sequence"/>
</dbReference>
<organism evidence="1 2">
    <name type="scientific">Qipengyuania pacifica</name>
    <dbReference type="NCBI Taxonomy" id="2860199"/>
    <lineage>
        <taxon>Bacteria</taxon>
        <taxon>Pseudomonadati</taxon>
        <taxon>Pseudomonadota</taxon>
        <taxon>Alphaproteobacteria</taxon>
        <taxon>Sphingomonadales</taxon>
        <taxon>Erythrobacteraceae</taxon>
        <taxon>Qipengyuania</taxon>
    </lineage>
</organism>
<comment type="caution">
    <text evidence="1">The sequence shown here is derived from an EMBL/GenBank/DDBJ whole genome shotgun (WGS) entry which is preliminary data.</text>
</comment>
<name>A0ABS7JCQ7_9SPHN</name>
<proteinExistence type="predicted"/>